<dbReference type="AlphaFoldDB" id="A0ABD0R8I2"/>
<dbReference type="Pfam" id="PF00010">
    <property type="entry name" value="HLH"/>
    <property type="match status" value="1"/>
</dbReference>
<dbReference type="InterPro" id="IPR047230">
    <property type="entry name" value="CLOCK-like"/>
</dbReference>
<sequence length="51" mass="6073">ASRNKSEKKRRDQFNVLIKELCTMLQGQGHPRKMDKSTILQRTIDFLQKQK</sequence>
<dbReference type="InterPro" id="IPR036638">
    <property type="entry name" value="HLH_DNA-bd_sf"/>
</dbReference>
<comment type="caution">
    <text evidence="3">The sequence shown here is derived from an EMBL/GenBank/DDBJ whole genome shotgun (WGS) entry which is preliminary data.</text>
</comment>
<proteinExistence type="predicted"/>
<gene>
    <name evidence="3" type="ORF">M9458_012616</name>
</gene>
<accession>A0ABD0R8I2</accession>
<evidence type="ECO:0000259" key="2">
    <source>
        <dbReference type="PROSITE" id="PS50888"/>
    </source>
</evidence>
<feature type="domain" description="BHLH" evidence="2">
    <location>
        <begin position="1"/>
        <end position="50"/>
    </location>
</feature>
<reference evidence="3 4" key="1">
    <citation type="submission" date="2024-05" db="EMBL/GenBank/DDBJ databases">
        <title>Genome sequencing and assembly of Indian major carp, Cirrhinus mrigala (Hamilton, 1822).</title>
        <authorList>
            <person name="Mohindra V."/>
            <person name="Chowdhury L.M."/>
            <person name="Lal K."/>
            <person name="Jena J.K."/>
        </authorList>
    </citation>
    <scope>NUCLEOTIDE SEQUENCE [LARGE SCALE GENOMIC DNA]</scope>
    <source>
        <strain evidence="3">CM1030</strain>
        <tissue evidence="3">Blood</tissue>
    </source>
</reference>
<dbReference type="EMBL" id="JAMKFB020000005">
    <property type="protein sequence ID" value="KAL0194320.1"/>
    <property type="molecule type" value="Genomic_DNA"/>
</dbReference>
<evidence type="ECO:0000256" key="1">
    <source>
        <dbReference type="ARBA" id="ARBA00023242"/>
    </source>
</evidence>
<dbReference type="PROSITE" id="PS50888">
    <property type="entry name" value="BHLH"/>
    <property type="match status" value="1"/>
</dbReference>
<keyword evidence="1" id="KW-0539">Nucleus</keyword>
<name>A0ABD0R8I2_CIRMR</name>
<dbReference type="InterPro" id="IPR011598">
    <property type="entry name" value="bHLH_dom"/>
</dbReference>
<feature type="non-terminal residue" evidence="3">
    <location>
        <position position="51"/>
    </location>
</feature>
<protein>
    <recommendedName>
        <fullName evidence="2">BHLH domain-containing protein</fullName>
    </recommendedName>
</protein>
<feature type="non-terminal residue" evidence="3">
    <location>
        <position position="1"/>
    </location>
</feature>
<dbReference type="Gene3D" id="4.10.280.10">
    <property type="entry name" value="Helix-loop-helix DNA-binding domain"/>
    <property type="match status" value="1"/>
</dbReference>
<evidence type="ECO:0000313" key="4">
    <source>
        <dbReference type="Proteomes" id="UP001529510"/>
    </source>
</evidence>
<organism evidence="3 4">
    <name type="scientific">Cirrhinus mrigala</name>
    <name type="common">Mrigala</name>
    <dbReference type="NCBI Taxonomy" id="683832"/>
    <lineage>
        <taxon>Eukaryota</taxon>
        <taxon>Metazoa</taxon>
        <taxon>Chordata</taxon>
        <taxon>Craniata</taxon>
        <taxon>Vertebrata</taxon>
        <taxon>Euteleostomi</taxon>
        <taxon>Actinopterygii</taxon>
        <taxon>Neopterygii</taxon>
        <taxon>Teleostei</taxon>
        <taxon>Ostariophysi</taxon>
        <taxon>Cypriniformes</taxon>
        <taxon>Cyprinidae</taxon>
        <taxon>Labeoninae</taxon>
        <taxon>Labeonini</taxon>
        <taxon>Cirrhinus</taxon>
    </lineage>
</organism>
<keyword evidence="4" id="KW-1185">Reference proteome</keyword>
<dbReference type="SUPFAM" id="SSF47459">
    <property type="entry name" value="HLH, helix-loop-helix DNA-binding domain"/>
    <property type="match status" value="1"/>
</dbReference>
<dbReference type="PANTHER" id="PTHR46055">
    <property type="entry name" value="CIRCADIAN LOCOMOTER OUTPUT CYCLES PROTEIN KAPUT"/>
    <property type="match status" value="1"/>
</dbReference>
<dbReference type="PANTHER" id="PTHR46055:SF4">
    <property type="entry name" value="CIRCADIAN CLOCK PROTEIN PASD1"/>
    <property type="match status" value="1"/>
</dbReference>
<dbReference type="Proteomes" id="UP001529510">
    <property type="component" value="Unassembled WGS sequence"/>
</dbReference>
<dbReference type="SMART" id="SM00353">
    <property type="entry name" value="HLH"/>
    <property type="match status" value="1"/>
</dbReference>
<evidence type="ECO:0000313" key="3">
    <source>
        <dbReference type="EMBL" id="KAL0194320.1"/>
    </source>
</evidence>